<keyword evidence="3 6" id="KW-0378">Hydrolase</keyword>
<dbReference type="InterPro" id="IPR001915">
    <property type="entry name" value="Peptidase_M48"/>
</dbReference>
<evidence type="ECO:0000259" key="7">
    <source>
        <dbReference type="Pfam" id="PF01435"/>
    </source>
</evidence>
<protein>
    <recommendedName>
        <fullName evidence="7">Peptidase M48 domain-containing protein</fullName>
    </recommendedName>
</protein>
<dbReference type="PANTHER" id="PTHR22726">
    <property type="entry name" value="METALLOENDOPEPTIDASE OMA1"/>
    <property type="match status" value="1"/>
</dbReference>
<feature type="domain" description="Peptidase M48" evidence="7">
    <location>
        <begin position="285"/>
        <end position="328"/>
    </location>
</feature>
<evidence type="ECO:0000256" key="2">
    <source>
        <dbReference type="ARBA" id="ARBA00022723"/>
    </source>
</evidence>
<keyword evidence="2" id="KW-0479">Metal-binding</keyword>
<keyword evidence="1 6" id="KW-0645">Protease</keyword>
<comment type="similarity">
    <text evidence="6">Belongs to the peptidase M48 family.</text>
</comment>
<evidence type="ECO:0000256" key="3">
    <source>
        <dbReference type="ARBA" id="ARBA00022801"/>
    </source>
</evidence>
<reference evidence="8" key="1">
    <citation type="submission" date="2023-02" db="EMBL/GenBank/DDBJ databases">
        <title>Genome of toxic invasive species Heracleum sosnowskyi carries increased number of genes despite the absence of recent whole-genome duplications.</title>
        <authorList>
            <person name="Schelkunov M."/>
            <person name="Shtratnikova V."/>
            <person name="Makarenko M."/>
            <person name="Klepikova A."/>
            <person name="Omelchenko D."/>
            <person name="Novikova G."/>
            <person name="Obukhova E."/>
            <person name="Bogdanov V."/>
            <person name="Penin A."/>
            <person name="Logacheva M."/>
        </authorList>
    </citation>
    <scope>NUCLEOTIDE SEQUENCE</scope>
    <source>
        <strain evidence="8">Hsosn_3</strain>
        <tissue evidence="8">Leaf</tissue>
    </source>
</reference>
<dbReference type="AlphaFoldDB" id="A0AAD8J9X2"/>
<dbReference type="Pfam" id="PF01435">
    <property type="entry name" value="Peptidase_M48"/>
    <property type="match status" value="1"/>
</dbReference>
<evidence type="ECO:0000256" key="1">
    <source>
        <dbReference type="ARBA" id="ARBA00022670"/>
    </source>
</evidence>
<dbReference type="GO" id="GO:0016020">
    <property type="term" value="C:membrane"/>
    <property type="evidence" value="ECO:0007669"/>
    <property type="project" value="TreeGrafter"/>
</dbReference>
<comment type="cofactor">
    <cofactor evidence="6">
        <name>Zn(2+)</name>
        <dbReference type="ChEBI" id="CHEBI:29105"/>
    </cofactor>
    <text evidence="6">Binds 1 zinc ion per subunit.</text>
</comment>
<sequence length="398" mass="44735">MGMGGFTLCNHMMSTCVSKNMLGFQSELGKSCRPISCTALPCVKISVVPKNLFKFGSGSATSHMLLSSSTTLPSVRISAVSKNLLGFESGPATTRMLLSSTALPSVKSSVVSENMFGLGFGQKLGNPVSHLVGTRHYCCAHKNQNFICKPLTKCLSFVTFFTGRVEMVPFTNITLYVFPFIDKIWGELYFRDVKEECKNGWILSQTHPQSVRIESIAIKILEALQRETGRCHMLADQQWVKENDSEAKLIKKGRRGDNVKSTSEHLKEGITWELFVVDVALVQAGYINIGKILVFRGLFDRFKTDEELAMIIAQQVGHVVSRHPQRRLTWFPFKLYHRFVTGYDPEMYYQLRHEHEADYLGMLLAASAGYDPRVAPTALGKMKRDFRGNDAKILLLER</sequence>
<dbReference type="EMBL" id="JAUIZM010000002">
    <property type="protein sequence ID" value="KAK1399539.1"/>
    <property type="molecule type" value="Genomic_DNA"/>
</dbReference>
<keyword evidence="4 6" id="KW-0862">Zinc</keyword>
<evidence type="ECO:0000313" key="9">
    <source>
        <dbReference type="Proteomes" id="UP001237642"/>
    </source>
</evidence>
<evidence type="ECO:0000256" key="6">
    <source>
        <dbReference type="RuleBase" id="RU003983"/>
    </source>
</evidence>
<reference evidence="8" key="2">
    <citation type="submission" date="2023-05" db="EMBL/GenBank/DDBJ databases">
        <authorList>
            <person name="Schelkunov M.I."/>
        </authorList>
    </citation>
    <scope>NUCLEOTIDE SEQUENCE</scope>
    <source>
        <strain evidence="8">Hsosn_3</strain>
        <tissue evidence="8">Leaf</tissue>
    </source>
</reference>
<name>A0AAD8J9X2_9APIA</name>
<gene>
    <name evidence="8" type="ORF">POM88_009402</name>
</gene>
<comment type="caution">
    <text evidence="8">The sequence shown here is derived from an EMBL/GenBank/DDBJ whole genome shotgun (WGS) entry which is preliminary data.</text>
</comment>
<dbReference type="GO" id="GO:0046872">
    <property type="term" value="F:metal ion binding"/>
    <property type="evidence" value="ECO:0007669"/>
    <property type="project" value="UniProtKB-KW"/>
</dbReference>
<keyword evidence="5 6" id="KW-0482">Metalloprotease</keyword>
<evidence type="ECO:0000256" key="5">
    <source>
        <dbReference type="ARBA" id="ARBA00023049"/>
    </source>
</evidence>
<accession>A0AAD8J9X2</accession>
<dbReference type="Proteomes" id="UP001237642">
    <property type="component" value="Unassembled WGS sequence"/>
</dbReference>
<dbReference type="PANTHER" id="PTHR22726:SF1">
    <property type="entry name" value="METALLOENDOPEPTIDASE OMA1, MITOCHONDRIAL"/>
    <property type="match status" value="1"/>
</dbReference>
<keyword evidence="9" id="KW-1185">Reference proteome</keyword>
<dbReference type="InterPro" id="IPR051156">
    <property type="entry name" value="Mito/Outer_Membr_Metalloprot"/>
</dbReference>
<dbReference type="GO" id="GO:0004222">
    <property type="term" value="F:metalloendopeptidase activity"/>
    <property type="evidence" value="ECO:0007669"/>
    <property type="project" value="InterPro"/>
</dbReference>
<organism evidence="8 9">
    <name type="scientific">Heracleum sosnowskyi</name>
    <dbReference type="NCBI Taxonomy" id="360622"/>
    <lineage>
        <taxon>Eukaryota</taxon>
        <taxon>Viridiplantae</taxon>
        <taxon>Streptophyta</taxon>
        <taxon>Embryophyta</taxon>
        <taxon>Tracheophyta</taxon>
        <taxon>Spermatophyta</taxon>
        <taxon>Magnoliopsida</taxon>
        <taxon>eudicotyledons</taxon>
        <taxon>Gunneridae</taxon>
        <taxon>Pentapetalae</taxon>
        <taxon>asterids</taxon>
        <taxon>campanulids</taxon>
        <taxon>Apiales</taxon>
        <taxon>Apiaceae</taxon>
        <taxon>Apioideae</taxon>
        <taxon>apioid superclade</taxon>
        <taxon>Tordylieae</taxon>
        <taxon>Tordyliinae</taxon>
        <taxon>Heracleum</taxon>
    </lineage>
</organism>
<evidence type="ECO:0000256" key="4">
    <source>
        <dbReference type="ARBA" id="ARBA00022833"/>
    </source>
</evidence>
<evidence type="ECO:0000313" key="8">
    <source>
        <dbReference type="EMBL" id="KAK1399539.1"/>
    </source>
</evidence>
<dbReference type="GO" id="GO:0051603">
    <property type="term" value="P:proteolysis involved in protein catabolic process"/>
    <property type="evidence" value="ECO:0007669"/>
    <property type="project" value="TreeGrafter"/>
</dbReference>
<proteinExistence type="inferred from homology"/>